<proteinExistence type="predicted"/>
<dbReference type="EMBL" id="FNUG01000002">
    <property type="protein sequence ID" value="SEE79354.1"/>
    <property type="molecule type" value="Genomic_DNA"/>
</dbReference>
<evidence type="ECO:0000313" key="3">
    <source>
        <dbReference type="EMBL" id="SEE79354.1"/>
    </source>
</evidence>
<dbReference type="STRING" id="390640.SAMN04488034_102380"/>
<keyword evidence="1" id="KW-0732">Signal</keyword>
<sequence>MKKIALVVFVMAILVSCGSSAVVKEARSTMKGDWVLTSISYPGNEEALQVTLLNDTSSECLENSKWNFISNNNTGSYVPGKIMCGTQPRFFRWSINETTAGNYDLMLKPTDEDYKSASDQGFRLNLTNLTDNTMVWEQTITFEGEPFTIRMNFNK</sequence>
<reference evidence="3 4" key="1">
    <citation type="submission" date="2016-10" db="EMBL/GenBank/DDBJ databases">
        <authorList>
            <person name="de Groot N.N."/>
        </authorList>
    </citation>
    <scope>NUCLEOTIDE SEQUENCE [LARGE SCALE GENOMIC DNA]</scope>
    <source>
        <strain evidence="3 4">DSM 23553</strain>
    </source>
</reference>
<dbReference type="AlphaFoldDB" id="A0A1H5LQT0"/>
<feature type="domain" description="Lipocalin-like" evidence="2">
    <location>
        <begin position="30"/>
        <end position="136"/>
    </location>
</feature>
<name>A0A1H5LQT0_9FLAO</name>
<dbReference type="Proteomes" id="UP000199448">
    <property type="component" value="Unassembled WGS sequence"/>
</dbReference>
<feature type="signal peptide" evidence="1">
    <location>
        <begin position="1"/>
        <end position="21"/>
    </location>
</feature>
<dbReference type="Pfam" id="PF13648">
    <property type="entry name" value="Lipocalin_4"/>
    <property type="match status" value="1"/>
</dbReference>
<gene>
    <name evidence="3" type="ORF">SAMN04488034_102380</name>
</gene>
<protein>
    <submittedName>
        <fullName evidence="3">Lipocalin-like domain-containing protein</fullName>
    </submittedName>
</protein>
<organism evidence="3 4">
    <name type="scientific">Salinimicrobium catena</name>
    <dbReference type="NCBI Taxonomy" id="390640"/>
    <lineage>
        <taxon>Bacteria</taxon>
        <taxon>Pseudomonadati</taxon>
        <taxon>Bacteroidota</taxon>
        <taxon>Flavobacteriia</taxon>
        <taxon>Flavobacteriales</taxon>
        <taxon>Flavobacteriaceae</taxon>
        <taxon>Salinimicrobium</taxon>
    </lineage>
</organism>
<evidence type="ECO:0000256" key="1">
    <source>
        <dbReference type="SAM" id="SignalP"/>
    </source>
</evidence>
<dbReference type="PROSITE" id="PS51257">
    <property type="entry name" value="PROKAR_LIPOPROTEIN"/>
    <property type="match status" value="1"/>
</dbReference>
<dbReference type="RefSeq" id="WP_093112700.1">
    <property type="nucleotide sequence ID" value="NZ_FNGG01000002.1"/>
</dbReference>
<dbReference type="OrthoDB" id="1121756at2"/>
<feature type="chain" id="PRO_5011587532" evidence="1">
    <location>
        <begin position="22"/>
        <end position="155"/>
    </location>
</feature>
<keyword evidence="4" id="KW-1185">Reference proteome</keyword>
<accession>A0A1H5LQT0</accession>
<dbReference type="InterPro" id="IPR024311">
    <property type="entry name" value="Lipocalin-like"/>
</dbReference>
<evidence type="ECO:0000313" key="4">
    <source>
        <dbReference type="Proteomes" id="UP000199448"/>
    </source>
</evidence>
<evidence type="ECO:0000259" key="2">
    <source>
        <dbReference type="Pfam" id="PF13648"/>
    </source>
</evidence>